<sequence length="197" mass="22752">MLMESTFSCSPDIERALDYFAAVSPLSVAAREALSHCLLLDAFPKKHLLQQSRRPATHLFIVSKGLVRSYFQQANREVTLLLGMERCVICAMDSLLSGKPAYYNIETLEESEIISISYADLERLYSEFHEIERLGRLMISQYYLQQDQELRSMRFLSARERYLEILEKQPELLQRVPLQYVASFLGMSAETLSRIRG</sequence>
<dbReference type="Gene3D" id="2.60.120.10">
    <property type="entry name" value="Jelly Rolls"/>
    <property type="match status" value="1"/>
</dbReference>
<dbReference type="InterPro" id="IPR000595">
    <property type="entry name" value="cNMP-bd_dom"/>
</dbReference>
<reference evidence="3" key="1">
    <citation type="submission" date="2024-03" db="EMBL/GenBank/DDBJ databases">
        <title>Chitinophaga horti sp. nov., isolated from garden soil.</title>
        <authorList>
            <person name="Lee D.S."/>
            <person name="Han D.M."/>
            <person name="Baek J.H."/>
            <person name="Choi D.G."/>
            <person name="Jeon J.H."/>
            <person name="Jeon C.O."/>
        </authorList>
    </citation>
    <scope>NUCLEOTIDE SEQUENCE [LARGE SCALE GENOMIC DNA]</scope>
    <source>
        <strain evidence="3">GPA1</strain>
    </source>
</reference>
<accession>A0ABZ2YH92</accession>
<dbReference type="SUPFAM" id="SSF51206">
    <property type="entry name" value="cAMP-binding domain-like"/>
    <property type="match status" value="1"/>
</dbReference>
<keyword evidence="3" id="KW-1185">Reference proteome</keyword>
<gene>
    <name evidence="2" type="ORF">WJU16_14010</name>
</gene>
<dbReference type="Proteomes" id="UP001485459">
    <property type="component" value="Chromosome"/>
</dbReference>
<protein>
    <submittedName>
        <fullName evidence="2">Crp/Fnr family transcriptional regulator</fullName>
    </submittedName>
</protein>
<organism evidence="2 3">
    <name type="scientific">Chitinophaga pollutisoli</name>
    <dbReference type="NCBI Taxonomy" id="3133966"/>
    <lineage>
        <taxon>Bacteria</taxon>
        <taxon>Pseudomonadati</taxon>
        <taxon>Bacteroidota</taxon>
        <taxon>Chitinophagia</taxon>
        <taxon>Chitinophagales</taxon>
        <taxon>Chitinophagaceae</taxon>
        <taxon>Chitinophaga</taxon>
    </lineage>
</organism>
<evidence type="ECO:0000313" key="2">
    <source>
        <dbReference type="EMBL" id="WZN39118.1"/>
    </source>
</evidence>
<feature type="domain" description="Cyclic nucleotide-binding" evidence="1">
    <location>
        <begin position="43"/>
        <end position="126"/>
    </location>
</feature>
<dbReference type="InterPro" id="IPR018490">
    <property type="entry name" value="cNMP-bd_dom_sf"/>
</dbReference>
<dbReference type="RefSeq" id="WP_341834121.1">
    <property type="nucleotide sequence ID" value="NZ_CP149822.1"/>
</dbReference>
<proteinExistence type="predicted"/>
<dbReference type="InterPro" id="IPR014710">
    <property type="entry name" value="RmlC-like_jellyroll"/>
</dbReference>
<evidence type="ECO:0000313" key="3">
    <source>
        <dbReference type="Proteomes" id="UP001485459"/>
    </source>
</evidence>
<dbReference type="EMBL" id="CP149822">
    <property type="protein sequence ID" value="WZN39118.1"/>
    <property type="molecule type" value="Genomic_DNA"/>
</dbReference>
<name>A0ABZ2YH92_9BACT</name>
<dbReference type="CDD" id="cd00038">
    <property type="entry name" value="CAP_ED"/>
    <property type="match status" value="1"/>
</dbReference>
<evidence type="ECO:0000259" key="1">
    <source>
        <dbReference type="Pfam" id="PF00027"/>
    </source>
</evidence>
<dbReference type="Pfam" id="PF00027">
    <property type="entry name" value="cNMP_binding"/>
    <property type="match status" value="1"/>
</dbReference>